<evidence type="ECO:0000313" key="2">
    <source>
        <dbReference type="EMBL" id="RLQ84688.1"/>
    </source>
</evidence>
<dbReference type="AlphaFoldDB" id="A0A3L7J269"/>
<comment type="caution">
    <text evidence="2">The sequence shown here is derived from an EMBL/GenBank/DDBJ whole genome shotgun (WGS) entry which is preliminary data.</text>
</comment>
<dbReference type="RefSeq" id="WP_121659734.1">
    <property type="nucleotide sequence ID" value="NZ_BMEK01000002.1"/>
</dbReference>
<organism evidence="2 3">
    <name type="scientific">Mycetocola zhadangensis</name>
    <dbReference type="NCBI Taxonomy" id="1164595"/>
    <lineage>
        <taxon>Bacteria</taxon>
        <taxon>Bacillati</taxon>
        <taxon>Actinomycetota</taxon>
        <taxon>Actinomycetes</taxon>
        <taxon>Micrococcales</taxon>
        <taxon>Microbacteriaceae</taxon>
        <taxon>Mycetocola</taxon>
    </lineage>
</organism>
<dbReference type="EMBL" id="RCWJ01000002">
    <property type="protein sequence ID" value="RLQ84688.1"/>
    <property type="molecule type" value="Genomic_DNA"/>
</dbReference>
<feature type="transmembrane region" description="Helical" evidence="1">
    <location>
        <begin position="79"/>
        <end position="97"/>
    </location>
</feature>
<keyword evidence="1" id="KW-0472">Membrane</keyword>
<dbReference type="Pfam" id="PF11139">
    <property type="entry name" value="SfLAP"/>
    <property type="match status" value="1"/>
</dbReference>
<feature type="transmembrane region" description="Helical" evidence="1">
    <location>
        <begin position="6"/>
        <end position="31"/>
    </location>
</feature>
<keyword evidence="3" id="KW-1185">Reference proteome</keyword>
<evidence type="ECO:0000256" key="1">
    <source>
        <dbReference type="SAM" id="Phobius"/>
    </source>
</evidence>
<evidence type="ECO:0000313" key="3">
    <source>
        <dbReference type="Proteomes" id="UP000282460"/>
    </source>
</evidence>
<protein>
    <submittedName>
        <fullName evidence="2">GAP family protein</fullName>
    </submittedName>
</protein>
<feature type="transmembrane region" description="Helical" evidence="1">
    <location>
        <begin position="43"/>
        <end position="67"/>
    </location>
</feature>
<keyword evidence="1" id="KW-1133">Transmembrane helix</keyword>
<dbReference type="Proteomes" id="UP000282460">
    <property type="component" value="Unassembled WGS sequence"/>
</dbReference>
<dbReference type="InterPro" id="IPR021315">
    <property type="entry name" value="Gap/Sap"/>
</dbReference>
<dbReference type="OrthoDB" id="7062264at2"/>
<keyword evidence="1" id="KW-0812">Transmembrane</keyword>
<accession>A0A3L7J269</accession>
<name>A0A3L7J269_9MICO</name>
<proteinExistence type="predicted"/>
<feature type="transmembrane region" description="Helical" evidence="1">
    <location>
        <begin position="128"/>
        <end position="158"/>
    </location>
</feature>
<reference evidence="2 3" key="1">
    <citation type="submission" date="2018-10" db="EMBL/GenBank/DDBJ databases">
        <authorList>
            <person name="Li J."/>
        </authorList>
    </citation>
    <scope>NUCLEOTIDE SEQUENCE [LARGE SCALE GENOMIC DNA]</scope>
    <source>
        <strain evidence="2 3">ZD1-4</strain>
    </source>
</reference>
<feature type="transmembrane region" description="Helical" evidence="1">
    <location>
        <begin position="170"/>
        <end position="191"/>
    </location>
</feature>
<gene>
    <name evidence="2" type="ORF">D9V28_09880</name>
</gene>
<sequence length="243" mass="25870">MTITLAVSLLVLALIDSTSFGTLLIPIWLLLAPGAVRAGRVLLFLGTVAGFYFVVGILLSAGVGRFLSDPEILNGPVVVRVQLVVGLGLFAWSFFLGKKKRTADGTREQGRLLRWRDRAMNDGGGGSVGSLIALALGAAALELASMLPYLAAIGLVAAEGLDPPTRTLVLAAYCLVMITPALLLLIGRLAARRAVEPLLTRIASWMEKRGGETTAWVVGILGFFIARDALVRIPEFTRFLDSL</sequence>